<dbReference type="PANTHER" id="PTHR21551:SF0">
    <property type="entry name" value="PROTEIN ASSOCIATED WITH TOPO II RELATED-1, ISOFORM A"/>
    <property type="match status" value="1"/>
</dbReference>
<keyword evidence="2" id="KW-0963">Cytoplasm</keyword>
<organism evidence="4 5">
    <name type="scientific">Schistosoma mattheei</name>
    <dbReference type="NCBI Taxonomy" id="31246"/>
    <lineage>
        <taxon>Eukaryota</taxon>
        <taxon>Metazoa</taxon>
        <taxon>Spiralia</taxon>
        <taxon>Lophotrochozoa</taxon>
        <taxon>Platyhelminthes</taxon>
        <taxon>Trematoda</taxon>
        <taxon>Digenea</taxon>
        <taxon>Strigeidida</taxon>
        <taxon>Schistosomatoidea</taxon>
        <taxon>Schistosomatidae</taxon>
        <taxon>Schistosoma</taxon>
    </lineage>
</organism>
<protein>
    <submittedName>
        <fullName evidence="5">Uncharacterized protein</fullName>
    </submittedName>
</protein>
<feature type="compositionally biased region" description="Polar residues" evidence="3">
    <location>
        <begin position="539"/>
        <end position="550"/>
    </location>
</feature>
<dbReference type="AlphaFoldDB" id="A0AA85BG35"/>
<dbReference type="PANTHER" id="PTHR21551">
    <property type="entry name" value="TOPOISOMERASE II-ASSOCIATED PROTEIN PAT1"/>
    <property type="match status" value="1"/>
</dbReference>
<accession>A0AA85BG35</accession>
<evidence type="ECO:0000256" key="2">
    <source>
        <dbReference type="ARBA" id="ARBA00022490"/>
    </source>
</evidence>
<dbReference type="GO" id="GO:0000290">
    <property type="term" value="P:deadenylation-dependent decapping of nuclear-transcribed mRNA"/>
    <property type="evidence" value="ECO:0007669"/>
    <property type="project" value="InterPro"/>
</dbReference>
<comment type="subcellular location">
    <subcellularLocation>
        <location evidence="1">Cytoplasm</location>
        <location evidence="1">P-body</location>
    </subcellularLocation>
</comment>
<evidence type="ECO:0000256" key="1">
    <source>
        <dbReference type="ARBA" id="ARBA00004201"/>
    </source>
</evidence>
<feature type="region of interest" description="Disordered" evidence="3">
    <location>
        <begin position="521"/>
        <end position="558"/>
    </location>
</feature>
<evidence type="ECO:0000313" key="4">
    <source>
        <dbReference type="Proteomes" id="UP000050791"/>
    </source>
</evidence>
<dbReference type="WBParaSite" id="SMTH1_4920.1">
    <property type="protein sequence ID" value="SMTH1_4920.1"/>
    <property type="gene ID" value="SMTH1_4920"/>
</dbReference>
<dbReference type="GO" id="GO:0033962">
    <property type="term" value="P:P-body assembly"/>
    <property type="evidence" value="ECO:0007669"/>
    <property type="project" value="TreeGrafter"/>
</dbReference>
<proteinExistence type="predicted"/>
<dbReference type="GO" id="GO:0003723">
    <property type="term" value="F:RNA binding"/>
    <property type="evidence" value="ECO:0007669"/>
    <property type="project" value="TreeGrafter"/>
</dbReference>
<reference evidence="5" key="1">
    <citation type="submission" date="2023-11" db="UniProtKB">
        <authorList>
            <consortium name="WormBaseParasite"/>
        </authorList>
    </citation>
    <scope>IDENTIFICATION</scope>
</reference>
<dbReference type="InterPro" id="IPR039900">
    <property type="entry name" value="Pat1-like"/>
</dbReference>
<feature type="compositionally biased region" description="Basic and acidic residues" evidence="3">
    <location>
        <begin position="521"/>
        <end position="538"/>
    </location>
</feature>
<evidence type="ECO:0000313" key="5">
    <source>
        <dbReference type="WBParaSite" id="SMTH1_4920.1"/>
    </source>
</evidence>
<dbReference type="Proteomes" id="UP000050791">
    <property type="component" value="Unassembled WGS sequence"/>
</dbReference>
<name>A0AA85BG35_9TREM</name>
<sequence length="1054" mass="117685">MDDSVEDPDLLNEETFDCAEIGDWENEHDEFVQNFHKVCEESPTADELPKFWNDTGGLSFLWQTDDLGCGVTVDDGGEKVVDVEETLQKLVLDETFEDPAILDISRKVSYQQLNEDSFQHLRNAPAYPTAPTDIFDRTRDIWSIDGSYEIGYGSGKTSTASDCNMKSKNVIDILRSLNVYPPPSVKTVSIPPEASTENYLSRKVATESQTREVGTELFSKASQSSRNLQNIVPVSQHKLYPSPVFSSGNRVCQSQAVQNSLSVHQNGIHANHLRANPFSLDILKGQFPTDANVFPTLPAMQSVFKNLHLSKLDYSQTHGLALVRNQCILQQKPPVVSPVSSSQHNPLMSSPSVRGIMLPNVQPNSFPLSSYLSCFPVQPTNIESKQSVSLPSTIIPCSKQPTGFVAPLEEVSTDKESDPNSGGWMTDYEAIGVLLIQLRPLMVSNPYVQDYYFASQWLRRMNAIQSKHISKVKMNTTTSPATVQLPIPIPLESLNDSNSPYQVTLKHKLVIPFRAVNRHPSFDQNKDENCDSLEKKSACSETPTSESSNALGRPTRSNVHRPRVVAELSLASAFTSNAETNYPVIPINNQTLNTKVDDGHYISALSESSDVKANRRRLLILAQIERMFSILLILDEVSLSLKRVVVQNDARSRLLDYQQELINQLISGLLQSSSITSEATSKEFKSVVENGLFSLPDSFFSIHKGMRLWCLTLHHLPTKIQINYLSQFIHDFLRLRQLWPTTIDEAASIFYPHLREIIYQLKHINDFLKLCFPEALKMNYDSQLTIPITDNLKSLLSCKLGLSLIFCLLDACARASNPTDPSDFIQFGAYFSYANSFIDRTCINNTTNECDYVMESFPHLASILLLYIKPSKYGLLTNDHLNIFCDLATKTNKTSNNDITKYTTITTTTTNNNDNNNMDVNQQLSTGIIDSATVNHASVSSLSSSSLTQCCATVSNSHNSAVNSHHHATQQQHLTMDNSVQTSNSQNSENVLSNITKNPDDLSVSVVEFSKQEEEENAKIRFIFKEVSFIDHSNIEQLNGSCVVNTAVFSFVFL</sequence>
<evidence type="ECO:0000256" key="3">
    <source>
        <dbReference type="SAM" id="MobiDB-lite"/>
    </source>
</evidence>
<dbReference type="GO" id="GO:0000932">
    <property type="term" value="C:P-body"/>
    <property type="evidence" value="ECO:0007669"/>
    <property type="project" value="UniProtKB-SubCell"/>
</dbReference>